<sequence>MHEENFSPVFKAQGEIYHRVGSHLPMSNELQNFFKYTSLTIKNLKQDTNFERTMNEAEKAAWVSLKNVSQNFLGNNKSEDYSILVDELLENYKYLGCLMNLKLHFLDSHLNHFPENCGDYSEEQGERFHQDISKMENRIKTKASNCYKDIRGTDGGPPLYKTFCGEKGVGDLGRGKTLIHSSDDRELIEPLERPLIVKKRRTYMPASYVLAQSNQEVVPMVSEFEPQPCTSAAAFAMDAAEPASQPASPVVSVPSPAAFIEWEGHGNITTPSSIASPSFLFLMSRPLNDDKIPELLFNEINDDDNNEEVETWVPMMLPPFMRLQAEEQMLEEAESSSPQPPHISVDVGAKPSIRSESQARVMSMVSGPMRPSSRMAKWKDTTVNEMYVFLEIVLTMGTLVKARIEDYWSTSKNIFSTPAPGGDIQTKTPLRRLVKEPLKPFDDLLGKNGVLLTHQRNKYHELAVEAGKNFLLSFHKPEINIMNQVNSQRLKQINENRERLRPIVKTIIFCGHQNISLRGHRDDGKLLNYDSVVADEGNFRALLKFRIDSGDIALQQHLESSKSNATYISKTVQNELIEVCAEIIQENILQNVREAKYFSILFDEITDISHTSQLSLSFRYLHDGIIKEHFVTFCDTYNALRREDYNSGDIEPRLTGVALAKIVENLCTKFNLDLSWCVGIGTDSCSVMASGTKGAVQELMKKAIHAKRCPCNNHVLNNSLARSSKIVSCRNTSGTMRKVVAFANASAKRHDIFKIELGVAMQGICETRWVERHDGHIQFQGDNLVKICSALEKVSAWQDNKTANDAHCLLQTLRSSDFIISSICLTQISLLSYI</sequence>
<accession>A0A4C1UCM7</accession>
<name>A0A4C1UCM7_EUMVA</name>
<dbReference type="OrthoDB" id="10063284at2759"/>
<keyword evidence="2" id="KW-1185">Reference proteome</keyword>
<proteinExistence type="predicted"/>
<protein>
    <submittedName>
        <fullName evidence="1">52 kDa repressor of the inhibitor of the protein kinase</fullName>
    </submittedName>
</protein>
<dbReference type="PANTHER" id="PTHR46289:SF14">
    <property type="entry name" value="DUF4371 DOMAIN-CONTAINING PROTEIN"/>
    <property type="match status" value="1"/>
</dbReference>
<dbReference type="AlphaFoldDB" id="A0A4C1UCM7"/>
<dbReference type="EMBL" id="BGZK01000152">
    <property type="protein sequence ID" value="GBP23684.1"/>
    <property type="molecule type" value="Genomic_DNA"/>
</dbReference>
<evidence type="ECO:0000313" key="2">
    <source>
        <dbReference type="Proteomes" id="UP000299102"/>
    </source>
</evidence>
<comment type="caution">
    <text evidence="1">The sequence shown here is derived from an EMBL/GenBank/DDBJ whole genome shotgun (WGS) entry which is preliminary data.</text>
</comment>
<dbReference type="Proteomes" id="UP000299102">
    <property type="component" value="Unassembled WGS sequence"/>
</dbReference>
<dbReference type="STRING" id="151549.A0A4C1UCM7"/>
<evidence type="ECO:0000313" key="1">
    <source>
        <dbReference type="EMBL" id="GBP23684.1"/>
    </source>
</evidence>
<dbReference type="InterPro" id="IPR052958">
    <property type="entry name" value="IFN-induced_PKR_regulator"/>
</dbReference>
<gene>
    <name evidence="1" type="primary">THAP12</name>
    <name evidence="1" type="ORF">EVAR_80301_1</name>
</gene>
<dbReference type="InterPro" id="IPR012337">
    <property type="entry name" value="RNaseH-like_sf"/>
</dbReference>
<dbReference type="SUPFAM" id="SSF53098">
    <property type="entry name" value="Ribonuclease H-like"/>
    <property type="match status" value="1"/>
</dbReference>
<reference evidence="1 2" key="1">
    <citation type="journal article" date="2019" name="Commun. Biol.">
        <title>The bagworm genome reveals a unique fibroin gene that provides high tensile strength.</title>
        <authorList>
            <person name="Kono N."/>
            <person name="Nakamura H."/>
            <person name="Ohtoshi R."/>
            <person name="Tomita M."/>
            <person name="Numata K."/>
            <person name="Arakawa K."/>
        </authorList>
    </citation>
    <scope>NUCLEOTIDE SEQUENCE [LARGE SCALE GENOMIC DNA]</scope>
</reference>
<dbReference type="PANTHER" id="PTHR46289">
    <property type="entry name" value="52 KDA REPRESSOR OF THE INHIBITOR OF THE PROTEIN KINASE-LIKE PROTEIN-RELATED"/>
    <property type="match status" value="1"/>
</dbReference>
<organism evidence="1 2">
    <name type="scientific">Eumeta variegata</name>
    <name type="common">Bagworm moth</name>
    <name type="synonym">Eumeta japonica</name>
    <dbReference type="NCBI Taxonomy" id="151549"/>
    <lineage>
        <taxon>Eukaryota</taxon>
        <taxon>Metazoa</taxon>
        <taxon>Ecdysozoa</taxon>
        <taxon>Arthropoda</taxon>
        <taxon>Hexapoda</taxon>
        <taxon>Insecta</taxon>
        <taxon>Pterygota</taxon>
        <taxon>Neoptera</taxon>
        <taxon>Endopterygota</taxon>
        <taxon>Lepidoptera</taxon>
        <taxon>Glossata</taxon>
        <taxon>Ditrysia</taxon>
        <taxon>Tineoidea</taxon>
        <taxon>Psychidae</taxon>
        <taxon>Oiketicinae</taxon>
        <taxon>Eumeta</taxon>
    </lineage>
</organism>